<evidence type="ECO:0000313" key="3">
    <source>
        <dbReference type="EMBL" id="KAJ6438809.1"/>
    </source>
</evidence>
<sequence length="723" mass="81984">MKDLARGPSLPLTAREPTLKSLCIHEFVQSLHVNNMDQDEYDTLRAIFSSLSLPSRHLDGEVDSEKKPIKSVDSYQGTATPKQQLGKHEERICNNDGLDIAITCLFSGCELRAWSCPPSEMDELCQSLEGRWKDHDARDTRAKVPAHMPLVDFWNDKALMLLCSSHCETVRRLLRSSQSTAPMVSQSRTRAPVTGTSDTDEETGEEDPETKSYEATSGDDSESDVDDDHNTPTRPPAARRRPAAPYMHHQTEQRVHAQTNRGKQTITDYFAARHAAAPTIRSPESDSRSPTSVFTATPSSVFDRTGSPRYRDTPDTTPGSDFSGSRVSRTLFRPSSGIKFASPTTRANLPYRDVGCQTSSPEDETLYDEYFASRVVESYDGIIDAKKLNSSRRQSSGRRDSSKACPLEVLQTQDIHPYNEKIVWKNGADLFFRQRSSLYSRLQDLVSGKLDINKPGKVYVLVDDVDPTLRGCFKVGFTDTGVCNRYKNGCPRRFNFKFVAVSKHTFAGAKAVEQLVHADLYQWHREIKCAYCKNSKGHYEWFQTDFATVMRSVNRWKMFVSLAGHYGRTEWSEMVMEHLRQQYSSVSHRLVSSLWAEDTTLPQHRSLVTFVDVGDDDLLIRSKAKDRFEVGQFEALWNLEEEKVSATLRTRPASLNVGTDERKEASRPVQTLRRAATFFHVKERTLSWRKGGHTKKEEPETEDAESRPQRLARRVTDLLRAAR</sequence>
<reference evidence="3" key="1">
    <citation type="submission" date="2023-01" db="EMBL/GenBank/DDBJ databases">
        <title>The growth and conidiation of Purpureocillium lavendulum are regulated by nitrogen source and histone H3K14 acetylation.</title>
        <authorList>
            <person name="Tang P."/>
            <person name="Han J."/>
            <person name="Zhang C."/>
            <person name="Tang P."/>
            <person name="Qi F."/>
            <person name="Zhang K."/>
            <person name="Liang L."/>
        </authorList>
    </citation>
    <scope>NUCLEOTIDE SEQUENCE</scope>
    <source>
        <strain evidence="3">YMF1.00683</strain>
    </source>
</reference>
<dbReference type="InterPro" id="IPR018306">
    <property type="entry name" value="Phage_T5_Orf172_DNA-bd"/>
</dbReference>
<gene>
    <name evidence="3" type="ORF">O9K51_08210</name>
</gene>
<dbReference type="AlphaFoldDB" id="A0AB34FID0"/>
<comment type="caution">
    <text evidence="3">The sequence shown here is derived from an EMBL/GenBank/DDBJ whole genome shotgun (WGS) entry which is preliminary data.</text>
</comment>
<evidence type="ECO:0000256" key="1">
    <source>
        <dbReference type="SAM" id="MobiDB-lite"/>
    </source>
</evidence>
<feature type="compositionally biased region" description="Polar residues" evidence="1">
    <location>
        <begin position="176"/>
        <end position="189"/>
    </location>
</feature>
<organism evidence="3 4">
    <name type="scientific">Purpureocillium lavendulum</name>
    <dbReference type="NCBI Taxonomy" id="1247861"/>
    <lineage>
        <taxon>Eukaryota</taxon>
        <taxon>Fungi</taxon>
        <taxon>Dikarya</taxon>
        <taxon>Ascomycota</taxon>
        <taxon>Pezizomycotina</taxon>
        <taxon>Sordariomycetes</taxon>
        <taxon>Hypocreomycetidae</taxon>
        <taxon>Hypocreales</taxon>
        <taxon>Ophiocordycipitaceae</taxon>
        <taxon>Purpureocillium</taxon>
    </lineage>
</organism>
<protein>
    <recommendedName>
        <fullName evidence="2">Bacteriophage T5 Orf172 DNA-binding domain-containing protein</fullName>
    </recommendedName>
</protein>
<feature type="region of interest" description="Disordered" evidence="1">
    <location>
        <begin position="176"/>
        <end position="261"/>
    </location>
</feature>
<feature type="compositionally biased region" description="Acidic residues" evidence="1">
    <location>
        <begin position="217"/>
        <end position="227"/>
    </location>
</feature>
<feature type="compositionally biased region" description="Polar residues" evidence="1">
    <location>
        <begin position="288"/>
        <end position="302"/>
    </location>
</feature>
<dbReference type="Proteomes" id="UP001163105">
    <property type="component" value="Unassembled WGS sequence"/>
</dbReference>
<feature type="region of interest" description="Disordered" evidence="1">
    <location>
        <begin position="277"/>
        <end position="328"/>
    </location>
</feature>
<proteinExistence type="predicted"/>
<feature type="domain" description="Bacteriophage T5 Orf172 DNA-binding" evidence="2">
    <location>
        <begin position="457"/>
        <end position="557"/>
    </location>
</feature>
<name>A0AB34FID0_9HYPO</name>
<dbReference type="Pfam" id="PF10544">
    <property type="entry name" value="T5orf172"/>
    <property type="match status" value="1"/>
</dbReference>
<feature type="region of interest" description="Disordered" evidence="1">
    <location>
        <begin position="689"/>
        <end position="715"/>
    </location>
</feature>
<evidence type="ECO:0000259" key="2">
    <source>
        <dbReference type="Pfam" id="PF10544"/>
    </source>
</evidence>
<feature type="compositionally biased region" description="Acidic residues" evidence="1">
    <location>
        <begin position="198"/>
        <end position="208"/>
    </location>
</feature>
<feature type="compositionally biased region" description="Polar residues" evidence="1">
    <location>
        <begin position="315"/>
        <end position="328"/>
    </location>
</feature>
<dbReference type="EMBL" id="JAQHRD010000007">
    <property type="protein sequence ID" value="KAJ6438809.1"/>
    <property type="molecule type" value="Genomic_DNA"/>
</dbReference>
<accession>A0AB34FID0</accession>
<feature type="region of interest" description="Disordered" evidence="1">
    <location>
        <begin position="59"/>
        <end position="87"/>
    </location>
</feature>
<feature type="compositionally biased region" description="Basic and acidic residues" evidence="1">
    <location>
        <begin position="59"/>
        <end position="70"/>
    </location>
</feature>
<feature type="compositionally biased region" description="Basic and acidic residues" evidence="1">
    <location>
        <begin position="694"/>
        <end position="708"/>
    </location>
</feature>
<evidence type="ECO:0000313" key="4">
    <source>
        <dbReference type="Proteomes" id="UP001163105"/>
    </source>
</evidence>
<keyword evidence="4" id="KW-1185">Reference proteome</keyword>
<feature type="compositionally biased region" description="Polar residues" evidence="1">
    <location>
        <begin position="73"/>
        <end position="83"/>
    </location>
</feature>